<evidence type="ECO:0000313" key="2">
    <source>
        <dbReference type="Proteomes" id="UP000532769"/>
    </source>
</evidence>
<accession>A0A846MGV1</accession>
<sequence>MEKEHYIKIKQDELIKFKELFFNFQYESERLENVLCGFLNDHNLGTLFLNWLMQQKKQSESDDMINEVYGDIDELITRFNYYFLNN</sequence>
<organism evidence="1 2">
    <name type="scientific">Saccharococcus thermophilus</name>
    <dbReference type="NCBI Taxonomy" id="29396"/>
    <lineage>
        <taxon>Bacteria</taxon>
        <taxon>Bacillati</taxon>
        <taxon>Bacillota</taxon>
        <taxon>Bacilli</taxon>
        <taxon>Bacillales</taxon>
        <taxon>Anoxybacillaceae</taxon>
        <taxon>Saccharococcus</taxon>
    </lineage>
</organism>
<evidence type="ECO:0000313" key="1">
    <source>
        <dbReference type="EMBL" id="NIK15323.1"/>
    </source>
</evidence>
<dbReference type="Proteomes" id="UP000532769">
    <property type="component" value="Unassembled WGS sequence"/>
</dbReference>
<protein>
    <submittedName>
        <fullName evidence="1">ABC-type phosphate/phosphonate transport system ATPase subunit</fullName>
    </submittedName>
</protein>
<proteinExistence type="predicted"/>
<reference evidence="1 2" key="1">
    <citation type="submission" date="2020-03" db="EMBL/GenBank/DDBJ databases">
        <title>Genomic Encyclopedia of Archaeal and Bacterial Type Strains, Phase II (KMG-II): from individual species to whole genera.</title>
        <authorList>
            <person name="Goeker M."/>
        </authorList>
    </citation>
    <scope>NUCLEOTIDE SEQUENCE [LARGE SCALE GENOMIC DNA]</scope>
    <source>
        <strain evidence="1 2">DSM 4749</strain>
    </source>
</reference>
<dbReference type="EMBL" id="JAASRS010000001">
    <property type="protein sequence ID" value="NIK15323.1"/>
    <property type="molecule type" value="Genomic_DNA"/>
</dbReference>
<gene>
    <name evidence="1" type="ORF">BDD39_001833</name>
</gene>
<dbReference type="AlphaFoldDB" id="A0A846MGV1"/>
<comment type="caution">
    <text evidence="1">The sequence shown here is derived from an EMBL/GenBank/DDBJ whole genome shotgun (WGS) entry which is preliminary data.</text>
</comment>
<name>A0A846MGV1_9BACL</name>
<dbReference type="RefSeq" id="WP_166910138.1">
    <property type="nucleotide sequence ID" value="NZ_JAASRS010000001.1"/>
</dbReference>
<keyword evidence="2" id="KW-1185">Reference proteome</keyword>